<dbReference type="Pfam" id="PF01851">
    <property type="entry name" value="PC_rep"/>
    <property type="match status" value="1"/>
</dbReference>
<comment type="caution">
    <text evidence="3">The sequence shown here is derived from an EMBL/GenBank/DDBJ whole genome shotgun (WGS) entry which is preliminary data.</text>
</comment>
<keyword evidence="2" id="KW-0647">Proteasome</keyword>
<proteinExistence type="predicted"/>
<evidence type="ECO:0000256" key="2">
    <source>
        <dbReference type="ARBA" id="ARBA00022942"/>
    </source>
</evidence>
<dbReference type="GO" id="GO:0034515">
    <property type="term" value="C:proteasome storage granule"/>
    <property type="evidence" value="ECO:0007669"/>
    <property type="project" value="TreeGrafter"/>
</dbReference>
<keyword evidence="1" id="KW-0677">Repeat</keyword>
<dbReference type="Gene3D" id="1.25.10.10">
    <property type="entry name" value="Leucine-rich Repeat Variant"/>
    <property type="match status" value="1"/>
</dbReference>
<sequence>MTVPSDNSSAGSSANWLFKNKEHGKTSAAASLGMILLWDVDSGLAQMDKYFHASDNHVNAGALLGVGIVNCGIKNDCDPALALLGEHIDKEDPSIRIGAVMGLGIAYAGTQNEQLRSKLVPILNDAKAPLDVISFAALSLGLIYVGSCNEEVAQAIIFALMDRSESELGEPLTRLLPLGLGLLYLGKQESVEATAEVF</sequence>
<dbReference type="InterPro" id="IPR016024">
    <property type="entry name" value="ARM-type_fold"/>
</dbReference>
<dbReference type="PANTHER" id="PTHR10943">
    <property type="entry name" value="26S PROTEASOME NON-ATPASE REGULATORY SUBUNIT"/>
    <property type="match status" value="1"/>
</dbReference>
<dbReference type="Proteomes" id="UP001324115">
    <property type="component" value="Unassembled WGS sequence"/>
</dbReference>
<gene>
    <name evidence="3" type="ORF">RGQ29_016159</name>
</gene>
<dbReference type="InterPro" id="IPR011989">
    <property type="entry name" value="ARM-like"/>
</dbReference>
<dbReference type="InterPro" id="IPR002015">
    <property type="entry name" value="Proteasome/cyclosome_rpt"/>
</dbReference>
<organism evidence="3 4">
    <name type="scientific">Quercus rubra</name>
    <name type="common">Northern red oak</name>
    <name type="synonym">Quercus borealis</name>
    <dbReference type="NCBI Taxonomy" id="3512"/>
    <lineage>
        <taxon>Eukaryota</taxon>
        <taxon>Viridiplantae</taxon>
        <taxon>Streptophyta</taxon>
        <taxon>Embryophyta</taxon>
        <taxon>Tracheophyta</taxon>
        <taxon>Spermatophyta</taxon>
        <taxon>Magnoliopsida</taxon>
        <taxon>eudicotyledons</taxon>
        <taxon>Gunneridae</taxon>
        <taxon>Pentapetalae</taxon>
        <taxon>rosids</taxon>
        <taxon>fabids</taxon>
        <taxon>Fagales</taxon>
        <taxon>Fagaceae</taxon>
        <taxon>Quercus</taxon>
    </lineage>
</organism>
<dbReference type="PANTHER" id="PTHR10943:SF1">
    <property type="entry name" value="26S PROTEASOME NON-ATPASE REGULATORY SUBUNIT 2"/>
    <property type="match status" value="1"/>
</dbReference>
<keyword evidence="4" id="KW-1185">Reference proteome</keyword>
<dbReference type="EMBL" id="JAXUIC010000004">
    <property type="protein sequence ID" value="KAK4591616.1"/>
    <property type="molecule type" value="Genomic_DNA"/>
</dbReference>
<dbReference type="GO" id="GO:0043161">
    <property type="term" value="P:proteasome-mediated ubiquitin-dependent protein catabolic process"/>
    <property type="evidence" value="ECO:0007669"/>
    <property type="project" value="TreeGrafter"/>
</dbReference>
<protein>
    <submittedName>
        <fullName evidence="3">Uncharacterized protein</fullName>
    </submittedName>
</protein>
<dbReference type="GO" id="GO:0008540">
    <property type="term" value="C:proteasome regulatory particle, base subcomplex"/>
    <property type="evidence" value="ECO:0007669"/>
    <property type="project" value="TreeGrafter"/>
</dbReference>
<dbReference type="GO" id="GO:0005634">
    <property type="term" value="C:nucleus"/>
    <property type="evidence" value="ECO:0007669"/>
    <property type="project" value="TreeGrafter"/>
</dbReference>
<evidence type="ECO:0000313" key="4">
    <source>
        <dbReference type="Proteomes" id="UP001324115"/>
    </source>
</evidence>
<accession>A0AAN7FJ21</accession>
<dbReference type="SUPFAM" id="SSF48371">
    <property type="entry name" value="ARM repeat"/>
    <property type="match status" value="1"/>
</dbReference>
<evidence type="ECO:0000313" key="3">
    <source>
        <dbReference type="EMBL" id="KAK4591616.1"/>
    </source>
</evidence>
<reference evidence="3 4" key="1">
    <citation type="journal article" date="2023" name="G3 (Bethesda)">
        <title>A haplotype-resolved chromosome-scale genome for Quercus rubra L. provides insights into the genetics of adaptive traits for red oak species.</title>
        <authorList>
            <person name="Kapoor B."/>
            <person name="Jenkins J."/>
            <person name="Schmutz J."/>
            <person name="Zhebentyayeva T."/>
            <person name="Kuelheim C."/>
            <person name="Coggeshall M."/>
            <person name="Heim C."/>
            <person name="Lasky J.R."/>
            <person name="Leites L."/>
            <person name="Islam-Faridi N."/>
            <person name="Romero-Severson J."/>
            <person name="DeLeo V.L."/>
            <person name="Lucas S.M."/>
            <person name="Lazic D."/>
            <person name="Gailing O."/>
            <person name="Carlson J."/>
            <person name="Staton M."/>
        </authorList>
    </citation>
    <scope>NUCLEOTIDE SEQUENCE [LARGE SCALE GENOMIC DNA]</scope>
    <source>
        <strain evidence="3">Pseudo-F2</strain>
    </source>
</reference>
<dbReference type="AlphaFoldDB" id="A0AAN7FJ21"/>
<name>A0AAN7FJ21_QUERU</name>
<evidence type="ECO:0000256" key="1">
    <source>
        <dbReference type="ARBA" id="ARBA00022737"/>
    </source>
</evidence>